<dbReference type="EMBL" id="CP113403">
    <property type="protein sequence ID" value="WAI17981.1"/>
    <property type="molecule type" value="Genomic_DNA"/>
</dbReference>
<keyword evidence="1 2" id="KW-0808">Transferase</keyword>
<sequence length="353" mass="39389">MSAKKIIIMAGGSGGHVFPAITIANYLIQNGWDVNWIGTKNKIESDVVPKYNIKMHFININGLRNANFKTVVSSPIHILKSYFKIKKIINNYLPNIILGMGGYVSGPGGLAAWTSKIPFVLHEQNKIPGITNRLLSKISTKNMQAFPGSLPNAEVVGNPIREDIIKIPSPIYRFKNRFGPLRILIVGGSQGASIFNRILPKISLFLKSKVIIWHQAGKNELEKTKKKYQKYGLHQHIINCFIEDIASAYTWADVIISRSGALTVSEIATVGLGAIFIPYPHKDQQQLLNAQDLKNNGAAKIIEQSKFNIKSILNILNSLDREKLFVMAKKAFSLRVKNSTMKIFKIINNISKK</sequence>
<dbReference type="InterPro" id="IPR007235">
    <property type="entry name" value="Glyco_trans_28_C"/>
</dbReference>
<dbReference type="Proteomes" id="UP001163441">
    <property type="component" value="Chromosome"/>
</dbReference>
<evidence type="ECO:0000256" key="1">
    <source>
        <dbReference type="HAMAP-Rule" id="MF_00033"/>
    </source>
</evidence>
<dbReference type="CDD" id="cd03785">
    <property type="entry name" value="GT28_MurG"/>
    <property type="match status" value="1"/>
</dbReference>
<dbReference type="SUPFAM" id="SSF53756">
    <property type="entry name" value="UDP-Glycosyltransferase/glycogen phosphorylase"/>
    <property type="match status" value="1"/>
</dbReference>
<dbReference type="GO" id="GO:0005975">
    <property type="term" value="P:carbohydrate metabolic process"/>
    <property type="evidence" value="ECO:0007669"/>
    <property type="project" value="InterPro"/>
</dbReference>
<feature type="binding site" evidence="1">
    <location>
        <position position="286"/>
    </location>
    <ligand>
        <name>UDP-N-acetyl-alpha-D-glucosamine</name>
        <dbReference type="ChEBI" id="CHEBI:57705"/>
    </ligand>
</feature>
<keyword evidence="1" id="KW-0573">Peptidoglycan synthesis</keyword>
<reference evidence="2" key="1">
    <citation type="submission" date="2022-11" db="EMBL/GenBank/DDBJ databases">
        <title>The whole genome sequencing of pests is an important tool to study the evolution of the plant-insect interaction and insecticide resistance.</title>
        <authorList>
            <person name="Kananovich Y."/>
        </authorList>
    </citation>
    <scope>NUCLEOTIDE SEQUENCE</scope>
    <source>
        <strain evidence="2">BSU_Aph_2016</strain>
    </source>
</reference>
<feature type="binding site" evidence="1">
    <location>
        <position position="161"/>
    </location>
    <ligand>
        <name>UDP-N-acetyl-alpha-D-glucosamine</name>
        <dbReference type="ChEBI" id="CHEBI:57705"/>
    </ligand>
</feature>
<dbReference type="GO" id="GO:0050511">
    <property type="term" value="F:undecaprenyldiphospho-muramoylpentapeptide beta-N-acetylglucosaminyltransferase activity"/>
    <property type="evidence" value="ECO:0007669"/>
    <property type="project" value="UniProtKB-UniRule"/>
</dbReference>
<keyword evidence="1" id="KW-0961">Cell wall biogenesis/degradation</keyword>
<dbReference type="NCBIfam" id="TIGR01133">
    <property type="entry name" value="murG"/>
    <property type="match status" value="1"/>
</dbReference>
<dbReference type="EC" id="2.4.1.227" evidence="1"/>
<keyword evidence="1" id="KW-1003">Cell membrane</keyword>
<dbReference type="PANTHER" id="PTHR21015:SF22">
    <property type="entry name" value="GLYCOSYLTRANSFERASE"/>
    <property type="match status" value="1"/>
</dbReference>
<keyword evidence="1" id="KW-0133">Cell shape</keyword>
<name>A0A4D6XRL2_9GAMM</name>
<dbReference type="HAMAP" id="MF_00033">
    <property type="entry name" value="MurG"/>
    <property type="match status" value="1"/>
</dbReference>
<comment type="subcellular location">
    <subcellularLocation>
        <location evidence="1">Cell membrane</location>
        <topology evidence="1">Peripheral membrane protein</topology>
        <orientation evidence="1">Cytoplasmic side</orientation>
    </subcellularLocation>
</comment>
<dbReference type="InterPro" id="IPR004276">
    <property type="entry name" value="GlycoTrans_28_N"/>
</dbReference>
<dbReference type="AlphaFoldDB" id="A0A4D6XRL2"/>
<dbReference type="GO" id="GO:0008360">
    <property type="term" value="P:regulation of cell shape"/>
    <property type="evidence" value="ECO:0007669"/>
    <property type="project" value="UniProtKB-KW"/>
</dbReference>
<dbReference type="Pfam" id="PF04101">
    <property type="entry name" value="Glyco_tran_28_C"/>
    <property type="match status" value="1"/>
</dbReference>
<comment type="similarity">
    <text evidence="1">Belongs to the glycosyltransferase 28 family. MurG subfamily.</text>
</comment>
<gene>
    <name evidence="1 2" type="primary">murG</name>
    <name evidence="2" type="ORF">OWM53_01110</name>
</gene>
<keyword evidence="1" id="KW-0132">Cell division</keyword>
<dbReference type="Gene3D" id="3.40.50.2000">
    <property type="entry name" value="Glycogen Phosphorylase B"/>
    <property type="match status" value="2"/>
</dbReference>
<dbReference type="OrthoDB" id="9808936at2"/>
<proteinExistence type="inferred from homology"/>
<evidence type="ECO:0000313" key="3">
    <source>
        <dbReference type="Proteomes" id="UP001163441"/>
    </source>
</evidence>
<dbReference type="RefSeq" id="WP_158360521.1">
    <property type="nucleotide sequence ID" value="NZ_CP034897.1"/>
</dbReference>
<feature type="binding site" evidence="1">
    <location>
        <position position="242"/>
    </location>
    <ligand>
        <name>UDP-N-acetyl-alpha-D-glucosamine</name>
        <dbReference type="ChEBI" id="CHEBI:57705"/>
    </ligand>
</feature>
<keyword evidence="1" id="KW-0131">Cell cycle</keyword>
<feature type="binding site" evidence="1">
    <location>
        <position position="125"/>
    </location>
    <ligand>
        <name>UDP-N-acetyl-alpha-D-glucosamine</name>
        <dbReference type="ChEBI" id="CHEBI:57705"/>
    </ligand>
</feature>
<dbReference type="InterPro" id="IPR006009">
    <property type="entry name" value="GlcNAc_MurG"/>
</dbReference>
<dbReference type="GO" id="GO:0009252">
    <property type="term" value="P:peptidoglycan biosynthetic process"/>
    <property type="evidence" value="ECO:0007669"/>
    <property type="project" value="UniProtKB-UniRule"/>
</dbReference>
<feature type="binding site" evidence="1">
    <location>
        <position position="189"/>
    </location>
    <ligand>
        <name>UDP-N-acetyl-alpha-D-glucosamine</name>
        <dbReference type="ChEBI" id="CHEBI:57705"/>
    </ligand>
</feature>
<organism evidence="2 3">
    <name type="scientific">Buchnera aphidicola</name>
    <name type="common">Aphis craccivora</name>
    <dbReference type="NCBI Taxonomy" id="466616"/>
    <lineage>
        <taxon>Bacteria</taxon>
        <taxon>Pseudomonadati</taxon>
        <taxon>Pseudomonadota</taxon>
        <taxon>Gammaproteobacteria</taxon>
        <taxon>Enterobacterales</taxon>
        <taxon>Erwiniaceae</taxon>
        <taxon>Buchnera</taxon>
    </lineage>
</organism>
<accession>A0A4D6XRL2</accession>
<protein>
    <recommendedName>
        <fullName evidence="1">UDP-N-acetylglucosamine--N-acetylmuramyl-(pentapeptide) pyrophosphoryl-undecaprenol N-acetylglucosamine transferase</fullName>
        <ecNumber evidence="1">2.4.1.227</ecNumber>
    </recommendedName>
    <alternativeName>
        <fullName evidence="1">Undecaprenyl-PP-MurNAc-pentapeptide-UDPGlcNAc GlcNAc transferase</fullName>
    </alternativeName>
</protein>
<feature type="binding site" evidence="1">
    <location>
        <begin position="13"/>
        <end position="15"/>
    </location>
    <ligand>
        <name>UDP-N-acetyl-alpha-D-glucosamine</name>
        <dbReference type="ChEBI" id="CHEBI:57705"/>
    </ligand>
</feature>
<dbReference type="GO" id="GO:0071555">
    <property type="term" value="P:cell wall organization"/>
    <property type="evidence" value="ECO:0007669"/>
    <property type="project" value="UniProtKB-KW"/>
</dbReference>
<dbReference type="PANTHER" id="PTHR21015">
    <property type="entry name" value="UDP-N-ACETYLGLUCOSAMINE--N-ACETYLMURAMYL-(PENTAPEPTIDE) PYROPHOSPHORYL-UNDECAPRENOL N-ACETYLGLUCOSAMINE TRANSFERASE 1"/>
    <property type="match status" value="1"/>
</dbReference>
<keyword evidence="1" id="KW-0472">Membrane</keyword>
<comment type="catalytic activity">
    <reaction evidence="1">
        <text>di-trans,octa-cis-undecaprenyl diphospho-N-acetyl-alpha-D-muramoyl-L-alanyl-D-glutamyl-meso-2,6-diaminopimeloyl-D-alanyl-D-alanine + UDP-N-acetyl-alpha-D-glucosamine = di-trans,octa-cis-undecaprenyl diphospho-[N-acetyl-alpha-D-glucosaminyl-(1-&gt;4)]-N-acetyl-alpha-D-muramoyl-L-alanyl-D-glutamyl-meso-2,6-diaminopimeloyl-D-alanyl-D-alanine + UDP + H(+)</text>
        <dbReference type="Rhea" id="RHEA:31227"/>
        <dbReference type="ChEBI" id="CHEBI:15378"/>
        <dbReference type="ChEBI" id="CHEBI:57705"/>
        <dbReference type="ChEBI" id="CHEBI:58223"/>
        <dbReference type="ChEBI" id="CHEBI:61387"/>
        <dbReference type="ChEBI" id="CHEBI:61388"/>
        <dbReference type="EC" id="2.4.1.227"/>
    </reaction>
</comment>
<dbReference type="Pfam" id="PF03033">
    <property type="entry name" value="Glyco_transf_28"/>
    <property type="match status" value="1"/>
</dbReference>
<keyword evidence="1 2" id="KW-0328">Glycosyltransferase</keyword>
<comment type="function">
    <text evidence="1">Cell wall formation. Catalyzes the transfer of a GlcNAc subunit on undecaprenyl-pyrophosphoryl-MurNAc-pentapeptide (lipid intermediate I) to form undecaprenyl-pyrophosphoryl-MurNAc-(pentapeptide)GlcNAc (lipid intermediate II).</text>
</comment>
<comment type="pathway">
    <text evidence="1">Cell wall biogenesis; peptidoglycan biosynthesis.</text>
</comment>
<feature type="binding site" evidence="1">
    <location>
        <begin position="261"/>
        <end position="266"/>
    </location>
    <ligand>
        <name>UDP-N-acetyl-alpha-D-glucosamine</name>
        <dbReference type="ChEBI" id="CHEBI:57705"/>
    </ligand>
</feature>
<dbReference type="GO" id="GO:0051301">
    <property type="term" value="P:cell division"/>
    <property type="evidence" value="ECO:0007669"/>
    <property type="project" value="UniProtKB-KW"/>
</dbReference>
<evidence type="ECO:0000313" key="2">
    <source>
        <dbReference type="EMBL" id="WAI17981.1"/>
    </source>
</evidence>
<dbReference type="GO" id="GO:0005886">
    <property type="term" value="C:plasma membrane"/>
    <property type="evidence" value="ECO:0007669"/>
    <property type="project" value="UniProtKB-SubCell"/>
</dbReference>